<dbReference type="GO" id="GO:0000725">
    <property type="term" value="P:recombinational repair"/>
    <property type="evidence" value="ECO:0007669"/>
    <property type="project" value="TreeGrafter"/>
</dbReference>
<keyword evidence="3" id="KW-0227">DNA damage</keyword>
<dbReference type="KEGG" id="rbi:RB2501_07500"/>
<evidence type="ECO:0000256" key="12">
    <source>
        <dbReference type="ARBA" id="ARBA00034808"/>
    </source>
</evidence>
<keyword evidence="7 14" id="KW-0067">ATP-binding</keyword>
<evidence type="ECO:0000256" key="6">
    <source>
        <dbReference type="ARBA" id="ARBA00022839"/>
    </source>
</evidence>
<dbReference type="GO" id="GO:0043138">
    <property type="term" value="F:3'-5' DNA helicase activity"/>
    <property type="evidence" value="ECO:0007669"/>
    <property type="project" value="UniProtKB-EC"/>
</dbReference>
<keyword evidence="18" id="KW-1185">Reference proteome</keyword>
<dbReference type="Pfam" id="PF12705">
    <property type="entry name" value="PDDEXK_1"/>
    <property type="match status" value="1"/>
</dbReference>
<feature type="binding site" evidence="14">
    <location>
        <begin position="13"/>
        <end position="20"/>
    </location>
    <ligand>
        <name>ATP</name>
        <dbReference type="ChEBI" id="CHEBI:30616"/>
    </ligand>
</feature>
<keyword evidence="1" id="KW-0540">Nuclease</keyword>
<protein>
    <recommendedName>
        <fullName evidence="12">DNA 3'-5' helicase</fullName>
        <ecNumber evidence="12">5.6.2.4</ecNumber>
    </recommendedName>
</protein>
<name>A4CIH0_ROBBH</name>
<evidence type="ECO:0000256" key="13">
    <source>
        <dbReference type="ARBA" id="ARBA00048988"/>
    </source>
</evidence>
<dbReference type="GO" id="GO:0005524">
    <property type="term" value="F:ATP binding"/>
    <property type="evidence" value="ECO:0007669"/>
    <property type="project" value="UniProtKB-UniRule"/>
</dbReference>
<dbReference type="Pfam" id="PF13361">
    <property type="entry name" value="UvrD_C"/>
    <property type="match status" value="2"/>
</dbReference>
<keyword evidence="4 14" id="KW-0378">Hydrolase</keyword>
<comment type="catalytic activity">
    <reaction evidence="11">
        <text>Couples ATP hydrolysis with the unwinding of duplex DNA by translocating in the 3'-5' direction.</text>
        <dbReference type="EC" id="5.6.2.4"/>
    </reaction>
</comment>
<evidence type="ECO:0000256" key="14">
    <source>
        <dbReference type="PROSITE-ProRule" id="PRU00560"/>
    </source>
</evidence>
<dbReference type="EMBL" id="CP001712">
    <property type="protein sequence ID" value="EAR16728.1"/>
    <property type="molecule type" value="Genomic_DNA"/>
</dbReference>
<evidence type="ECO:0000256" key="2">
    <source>
        <dbReference type="ARBA" id="ARBA00022741"/>
    </source>
</evidence>
<comment type="catalytic activity">
    <reaction evidence="13">
        <text>ATP + H2O = ADP + phosphate + H(+)</text>
        <dbReference type="Rhea" id="RHEA:13065"/>
        <dbReference type="ChEBI" id="CHEBI:15377"/>
        <dbReference type="ChEBI" id="CHEBI:15378"/>
        <dbReference type="ChEBI" id="CHEBI:30616"/>
        <dbReference type="ChEBI" id="CHEBI:43474"/>
        <dbReference type="ChEBI" id="CHEBI:456216"/>
        <dbReference type="EC" id="5.6.2.4"/>
    </reaction>
</comment>
<evidence type="ECO:0000256" key="3">
    <source>
        <dbReference type="ARBA" id="ARBA00022763"/>
    </source>
</evidence>
<dbReference type="PROSITE" id="PS51198">
    <property type="entry name" value="UVRD_HELICASE_ATP_BIND"/>
    <property type="match status" value="1"/>
</dbReference>
<dbReference type="Gene3D" id="3.40.50.300">
    <property type="entry name" value="P-loop containing nucleotide triphosphate hydrolases"/>
    <property type="match status" value="3"/>
</dbReference>
<dbReference type="SUPFAM" id="SSF52540">
    <property type="entry name" value="P-loop containing nucleoside triphosphate hydrolases"/>
    <property type="match status" value="1"/>
</dbReference>
<dbReference type="HOGENOM" id="CLU_010638_0_0_10"/>
<feature type="domain" description="UvrD-like helicase C-terminal" evidence="16">
    <location>
        <begin position="473"/>
        <end position="728"/>
    </location>
</feature>
<dbReference type="InterPro" id="IPR027417">
    <property type="entry name" value="P-loop_NTPase"/>
</dbReference>
<evidence type="ECO:0000259" key="16">
    <source>
        <dbReference type="PROSITE" id="PS51217"/>
    </source>
</evidence>
<dbReference type="AlphaFoldDB" id="A4CIH0"/>
<dbReference type="eggNOG" id="COG1074">
    <property type="taxonomic scope" value="Bacteria"/>
</dbReference>
<evidence type="ECO:0000259" key="15">
    <source>
        <dbReference type="PROSITE" id="PS51198"/>
    </source>
</evidence>
<evidence type="ECO:0000313" key="17">
    <source>
        <dbReference type="EMBL" id="EAR16728.1"/>
    </source>
</evidence>
<evidence type="ECO:0000256" key="7">
    <source>
        <dbReference type="ARBA" id="ARBA00022840"/>
    </source>
</evidence>
<evidence type="ECO:0000256" key="5">
    <source>
        <dbReference type="ARBA" id="ARBA00022806"/>
    </source>
</evidence>
<keyword evidence="6" id="KW-0269">Exonuclease</keyword>
<dbReference type="InterPro" id="IPR038726">
    <property type="entry name" value="PDDEXK_AddAB-type"/>
</dbReference>
<dbReference type="EC" id="5.6.2.4" evidence="12"/>
<reference evidence="17 18" key="1">
    <citation type="journal article" date="2009" name="J. Bacteriol.">
        <title>Complete genome sequence of Robiginitalea biformata HTCC2501.</title>
        <authorList>
            <person name="Oh H.M."/>
            <person name="Giovannoni S.J."/>
            <person name="Lee K."/>
            <person name="Ferriera S."/>
            <person name="Johnson J."/>
            <person name="Cho J.C."/>
        </authorList>
    </citation>
    <scope>NUCLEOTIDE SEQUENCE [LARGE SCALE GENOMIC DNA]</scope>
    <source>
        <strain evidence="18">ATCC BAA-864 / HTCC2501 / KCTC 12146</strain>
    </source>
</reference>
<dbReference type="PANTHER" id="PTHR11070:SF67">
    <property type="entry name" value="DNA 3'-5' HELICASE"/>
    <property type="match status" value="1"/>
</dbReference>
<sequence length="1039" mass="117015">MTPPGEAFRIYSASAGSGKTYTLTREYLKLLLSGQGGQPFREILAITFTNKAVGELKNRILDSLEAFAGVRDEAGRPVLFRDLQDELGTDRETLARRSGRVLQEILHNYAFFDVSTIDRFNHRILRTFARDLQLPANFEVVLDTDALLEQAVENLILQAGEVPALTRVLIDYALEKSADDRSWDIARDLADTGKLLFNENHREYLDTFRGKGMADFVRLRESLAAMRDECEADLLRTTSEILRVIENNELERLDFSRGYFPDFIRKVNAGDFDQNFDAAWKREFAEKPLYSKKTPEDTKALLDGLHPEFARQFETIRLRIYQRAFLSNAYQNSAPFTVLGLLQLELQRIQEADSLLPVARFNSIIAEELAGQPAPYIYERLGEKYRHYFIDEFQDTSELQWKNLVPLIGNALEGEDQQGRHGSLVLVGDVKQAIYRWRGGKAEQFLGLIQGPGNPFSIDPTRAPLEKNFRSSQTIVDFNNDFFSVLSSRLSNEAYSRLFLDGNRQLAHSRQPGWVEIQFQDPDAADSETAYLDRTVEILERLRGEGYRLGDICVLTRRRKDGVALSDRLLAEGIPVISSETLLLANHPTVRFLVDLLRLLQDPSDPNHAYGVLSFLAPAGAGTHAWIRNHLGDTGELLVQEWSFDPGVMRLKPAYDILEEAIRNFRLGGAADAYLFALLEHALDASRNGDVSPGTFLEYWDSKKDKLSIAAPENPDALRLMTIHSAKGLEFPVVIFPFADSQIYGGKNPKLWLPVDPESFCGFSYLQISSRKEVEHYGAAAAACYREEREKLELDAFNVLYVAHTRAIHALFVLTGKAPDGETREPARYTDLYASYLRATGKWEDATCTYTFGSPAPAPGHREFPVRSPLPLGYSSRDAGRLRVVTRSGRLWDSAQEAAAAYGNTLHLALSLIRTAADLPGVIPRLVGEGLLPAEEKESLARLLEQVVHHPELAPYFEEGAEIYNERDIILRNKVILRPDRLVIQEGRAVIIDYKTARPAPGHRDQLRGYASAIEEMGLKIDRALLVYITDNGIQTETL</sequence>
<evidence type="ECO:0000256" key="8">
    <source>
        <dbReference type="ARBA" id="ARBA00023125"/>
    </source>
</evidence>
<dbReference type="PROSITE" id="PS51217">
    <property type="entry name" value="UVRD_HELICASE_CTER"/>
    <property type="match status" value="1"/>
</dbReference>
<dbReference type="GO" id="GO:0003677">
    <property type="term" value="F:DNA binding"/>
    <property type="evidence" value="ECO:0007669"/>
    <property type="project" value="UniProtKB-KW"/>
</dbReference>
<dbReference type="InterPro" id="IPR014016">
    <property type="entry name" value="UvrD-like_ATP-bd"/>
</dbReference>
<evidence type="ECO:0000313" key="18">
    <source>
        <dbReference type="Proteomes" id="UP000009049"/>
    </source>
</evidence>
<dbReference type="InterPro" id="IPR000212">
    <property type="entry name" value="DNA_helicase_UvrD/REP"/>
</dbReference>
<keyword evidence="9" id="KW-0234">DNA repair</keyword>
<dbReference type="GO" id="GO:0016887">
    <property type="term" value="F:ATP hydrolysis activity"/>
    <property type="evidence" value="ECO:0007669"/>
    <property type="project" value="RHEA"/>
</dbReference>
<dbReference type="Gene3D" id="1.10.3170.10">
    <property type="entry name" value="Recbcd, chain B, domain 2"/>
    <property type="match status" value="1"/>
</dbReference>
<dbReference type="Proteomes" id="UP000009049">
    <property type="component" value="Chromosome"/>
</dbReference>
<evidence type="ECO:0000256" key="11">
    <source>
        <dbReference type="ARBA" id="ARBA00034617"/>
    </source>
</evidence>
<feature type="domain" description="UvrD-like helicase ATP-binding" evidence="15">
    <location>
        <begin position="1"/>
        <end position="472"/>
    </location>
</feature>
<keyword evidence="10" id="KW-0413">Isomerase</keyword>
<accession>A4CIH0</accession>
<dbReference type="PANTHER" id="PTHR11070">
    <property type="entry name" value="UVRD / RECB / PCRA DNA HELICASE FAMILY MEMBER"/>
    <property type="match status" value="1"/>
</dbReference>
<dbReference type="InterPro" id="IPR014017">
    <property type="entry name" value="DNA_helicase_UvrD-like_C"/>
</dbReference>
<dbReference type="GO" id="GO:0005829">
    <property type="term" value="C:cytosol"/>
    <property type="evidence" value="ECO:0007669"/>
    <property type="project" value="TreeGrafter"/>
</dbReference>
<evidence type="ECO:0000256" key="1">
    <source>
        <dbReference type="ARBA" id="ARBA00022722"/>
    </source>
</evidence>
<dbReference type="OrthoDB" id="9810135at2"/>
<evidence type="ECO:0000256" key="4">
    <source>
        <dbReference type="ARBA" id="ARBA00022801"/>
    </source>
</evidence>
<dbReference type="RefSeq" id="WP_015753485.1">
    <property type="nucleotide sequence ID" value="NC_013222.1"/>
</dbReference>
<evidence type="ECO:0000256" key="9">
    <source>
        <dbReference type="ARBA" id="ARBA00023204"/>
    </source>
</evidence>
<dbReference type="Gene3D" id="3.90.320.10">
    <property type="match status" value="1"/>
</dbReference>
<dbReference type="GO" id="GO:0004527">
    <property type="term" value="F:exonuclease activity"/>
    <property type="evidence" value="ECO:0007669"/>
    <property type="project" value="UniProtKB-KW"/>
</dbReference>
<keyword evidence="2 14" id="KW-0547">Nucleotide-binding</keyword>
<proteinExistence type="predicted"/>
<evidence type="ECO:0000256" key="10">
    <source>
        <dbReference type="ARBA" id="ARBA00023235"/>
    </source>
</evidence>
<dbReference type="Pfam" id="PF00580">
    <property type="entry name" value="UvrD-helicase"/>
    <property type="match status" value="1"/>
</dbReference>
<organism evidence="17 18">
    <name type="scientific">Robiginitalea biformata (strain ATCC BAA-864 / DSM 15991 / KCTC 12146 / HTCC2501)</name>
    <dbReference type="NCBI Taxonomy" id="313596"/>
    <lineage>
        <taxon>Bacteria</taxon>
        <taxon>Pseudomonadati</taxon>
        <taxon>Bacteroidota</taxon>
        <taxon>Flavobacteriia</taxon>
        <taxon>Flavobacteriales</taxon>
        <taxon>Flavobacteriaceae</taxon>
        <taxon>Robiginitalea</taxon>
    </lineage>
</organism>
<dbReference type="STRING" id="313596.RB2501_07500"/>
<dbReference type="InterPro" id="IPR011604">
    <property type="entry name" value="PDDEXK-like_dom_sf"/>
</dbReference>
<keyword evidence="5 14" id="KW-0347">Helicase</keyword>
<keyword evidence="8" id="KW-0238">DNA-binding</keyword>
<gene>
    <name evidence="17" type="ordered locus">RB2501_07500</name>
</gene>